<feature type="region of interest" description="Disordered" evidence="2">
    <location>
        <begin position="127"/>
        <end position="235"/>
    </location>
</feature>
<dbReference type="PATRIC" id="fig|348151.3.peg.1030"/>
<dbReference type="Gene3D" id="3.50.4.20">
    <property type="match status" value="1"/>
</dbReference>
<dbReference type="InterPro" id="IPR038141">
    <property type="entry name" value="YutD-like_sf"/>
</dbReference>
<reference evidence="3 6" key="2">
    <citation type="submission" date="2019-07" db="EMBL/GenBank/DDBJ databases">
        <title>Whole genome shotgun sequence of Lactobacillus siliginis NBRC 101315.</title>
        <authorList>
            <person name="Hosoyama A."/>
            <person name="Uohara A."/>
            <person name="Ohji S."/>
            <person name="Ichikawa N."/>
        </authorList>
    </citation>
    <scope>NUCLEOTIDE SEQUENCE [LARGE SCALE GENOMIC DNA]</scope>
    <source>
        <strain evidence="3 6">NBRC 101315</strain>
    </source>
</reference>
<dbReference type="PIRSF" id="PIRSF012565">
    <property type="entry name" value="DUF1027"/>
    <property type="match status" value="1"/>
</dbReference>
<dbReference type="AlphaFoldDB" id="A0A0R2L4S0"/>
<accession>A0A0R2L4S0</accession>
<evidence type="ECO:0000313" key="3">
    <source>
        <dbReference type="EMBL" id="GEK29244.1"/>
    </source>
</evidence>
<dbReference type="InterPro" id="IPR009370">
    <property type="entry name" value="YutD-like"/>
</dbReference>
<keyword evidence="1" id="KW-1015">Disulfide bond</keyword>
<gene>
    <name evidence="4" type="ORF">IV55_GL001007</name>
    <name evidence="3" type="ORF">LSI01_15550</name>
</gene>
<reference evidence="4 5" key="1">
    <citation type="journal article" date="2015" name="Genome Announc.">
        <title>Expanding the biotechnology potential of lactobacilli through comparative genomics of 213 strains and associated genera.</title>
        <authorList>
            <person name="Sun Z."/>
            <person name="Harris H.M."/>
            <person name="McCann A."/>
            <person name="Guo C."/>
            <person name="Argimon S."/>
            <person name="Zhang W."/>
            <person name="Yang X."/>
            <person name="Jeffery I.B."/>
            <person name="Cooney J.C."/>
            <person name="Kagawa T.F."/>
            <person name="Liu W."/>
            <person name="Song Y."/>
            <person name="Salvetti E."/>
            <person name="Wrobel A."/>
            <person name="Rasinkangas P."/>
            <person name="Parkhill J."/>
            <person name="Rea M.C."/>
            <person name="O'Sullivan O."/>
            <person name="Ritari J."/>
            <person name="Douillard F.P."/>
            <person name="Paul Ross R."/>
            <person name="Yang R."/>
            <person name="Briner A.E."/>
            <person name="Felis G.E."/>
            <person name="de Vos W.M."/>
            <person name="Barrangou R."/>
            <person name="Klaenhammer T.R."/>
            <person name="Caufield P.W."/>
            <person name="Cui Y."/>
            <person name="Zhang H."/>
            <person name="O'Toole P.W."/>
        </authorList>
    </citation>
    <scope>NUCLEOTIDE SEQUENCE [LARGE SCALE GENOMIC DNA]</scope>
    <source>
        <strain evidence="4 5">DSM 22696</strain>
    </source>
</reference>
<evidence type="ECO:0000313" key="5">
    <source>
        <dbReference type="Proteomes" id="UP000051139"/>
    </source>
</evidence>
<organism evidence="4 5">
    <name type="scientific">Furfurilactobacillus siliginis</name>
    <dbReference type="NCBI Taxonomy" id="348151"/>
    <lineage>
        <taxon>Bacteria</taxon>
        <taxon>Bacillati</taxon>
        <taxon>Bacillota</taxon>
        <taxon>Bacilli</taxon>
        <taxon>Lactobacillales</taxon>
        <taxon>Lactobacillaceae</taxon>
        <taxon>Furfurilactobacillus</taxon>
    </lineage>
</organism>
<sequence length="235" mass="27226">MTIIDREHIQQLAEEAQVKRAAMFTVVRENDAQFFINGHPYEVVTNFHDAFDVHKFSDRYSTVLSKYDFIVGDWGFDQLRLKGFYAADKQGAAVSQTVTAIQDYIYEYCNFGCAYFVLHNLDVEVEQQDRPQRAERQTTHRSRRRRSNKARTGEQTDTKQAKQTNSADKNTSHHQFETRQKNTASGQAHIKERKVTKTQRPQAGGNQQVNSSHNRKPGRRHFTIRQKSTSGQDNK</sequence>
<feature type="compositionally biased region" description="Basic and acidic residues" evidence="2">
    <location>
        <begin position="151"/>
        <end position="160"/>
    </location>
</feature>
<evidence type="ECO:0000256" key="2">
    <source>
        <dbReference type="SAM" id="MobiDB-lite"/>
    </source>
</evidence>
<dbReference type="STRING" id="348151.IV55_GL001007"/>
<dbReference type="Pfam" id="PF06265">
    <property type="entry name" value="YutD-like"/>
    <property type="match status" value="1"/>
</dbReference>
<feature type="compositionally biased region" description="Basic residues" evidence="2">
    <location>
        <begin position="139"/>
        <end position="149"/>
    </location>
</feature>
<feature type="compositionally biased region" description="Basic and acidic residues" evidence="2">
    <location>
        <begin position="170"/>
        <end position="180"/>
    </location>
</feature>
<feature type="disulfide bond" evidence="1">
    <location>
        <begin position="109"/>
        <end position="113"/>
    </location>
</feature>
<evidence type="ECO:0000313" key="4">
    <source>
        <dbReference type="EMBL" id="KRN93588.1"/>
    </source>
</evidence>
<feature type="compositionally biased region" description="Basic and acidic residues" evidence="2">
    <location>
        <begin position="127"/>
        <end position="138"/>
    </location>
</feature>
<dbReference type="RefSeq" id="WP_057811693.1">
    <property type="nucleotide sequence ID" value="NZ_BJUD01000040.1"/>
</dbReference>
<dbReference type="EMBL" id="JQCB01000022">
    <property type="protein sequence ID" value="KRN93588.1"/>
    <property type="molecule type" value="Genomic_DNA"/>
</dbReference>
<feature type="compositionally biased region" description="Basic residues" evidence="2">
    <location>
        <begin position="213"/>
        <end position="224"/>
    </location>
</feature>
<dbReference type="Proteomes" id="UP000321429">
    <property type="component" value="Unassembled WGS sequence"/>
</dbReference>
<evidence type="ECO:0008006" key="7">
    <source>
        <dbReference type="Google" id="ProtNLM"/>
    </source>
</evidence>
<feature type="compositionally biased region" description="Polar residues" evidence="2">
    <location>
        <begin position="198"/>
        <end position="212"/>
    </location>
</feature>
<evidence type="ECO:0000256" key="1">
    <source>
        <dbReference type="PIRSR" id="PIRSR012565-1"/>
    </source>
</evidence>
<name>A0A0R2L4S0_9LACO</name>
<comment type="caution">
    <text evidence="4">The sequence shown here is derived from an EMBL/GenBank/DDBJ whole genome shotgun (WGS) entry which is preliminary data.</text>
</comment>
<dbReference type="EMBL" id="BJUD01000040">
    <property type="protein sequence ID" value="GEK29244.1"/>
    <property type="molecule type" value="Genomic_DNA"/>
</dbReference>
<protein>
    <recommendedName>
        <fullName evidence="7">Transcriptional regulator</fullName>
    </recommendedName>
</protein>
<proteinExistence type="predicted"/>
<keyword evidence="5" id="KW-1185">Reference proteome</keyword>
<feature type="compositionally biased region" description="Polar residues" evidence="2">
    <location>
        <begin position="225"/>
        <end position="235"/>
    </location>
</feature>
<evidence type="ECO:0000313" key="6">
    <source>
        <dbReference type="Proteomes" id="UP000321429"/>
    </source>
</evidence>
<dbReference type="Proteomes" id="UP000051139">
    <property type="component" value="Unassembled WGS sequence"/>
</dbReference>